<organism evidence="2">
    <name type="scientific">Rhipicephalus appendiculatus</name>
    <name type="common">Brown ear tick</name>
    <dbReference type="NCBI Taxonomy" id="34631"/>
    <lineage>
        <taxon>Eukaryota</taxon>
        <taxon>Metazoa</taxon>
        <taxon>Ecdysozoa</taxon>
        <taxon>Arthropoda</taxon>
        <taxon>Chelicerata</taxon>
        <taxon>Arachnida</taxon>
        <taxon>Acari</taxon>
        <taxon>Parasitiformes</taxon>
        <taxon>Ixodida</taxon>
        <taxon>Ixodoidea</taxon>
        <taxon>Ixodidae</taxon>
        <taxon>Rhipicephalinae</taxon>
        <taxon>Rhipicephalus</taxon>
        <taxon>Rhipicephalus</taxon>
    </lineage>
</organism>
<dbReference type="EMBL" id="GEDV01007986">
    <property type="protein sequence ID" value="JAP80571.1"/>
    <property type="molecule type" value="Transcribed_RNA"/>
</dbReference>
<dbReference type="AlphaFoldDB" id="A0A131YRP8"/>
<accession>A0A131YRP8</accession>
<protein>
    <submittedName>
        <fullName evidence="2">Lipocalin</fullName>
    </submittedName>
</protein>
<name>A0A131YRP8_RHIAP</name>
<feature type="chain" id="PRO_5007285941" evidence="1">
    <location>
        <begin position="21"/>
        <end position="183"/>
    </location>
</feature>
<sequence>MYMRLSLAILILFFTDATRAQECPSRHRPTIYSIRRFVTTSQRLWTYKVSKAGRIRCQYNQMRTASPFEIVYNRTFLCRRGRRSISLRGEFDVQHKNRMHVRSNDLQQIFLSRETLLYLGDRASCGVLKIETMDRAVFYELRVTDDYVGTIPDHGCRRHFYCIAHGGRLIYSPECQDLVKPRK</sequence>
<keyword evidence="1" id="KW-0732">Signal</keyword>
<evidence type="ECO:0000313" key="2">
    <source>
        <dbReference type="EMBL" id="JAP80571.1"/>
    </source>
</evidence>
<proteinExistence type="predicted"/>
<reference evidence="2" key="1">
    <citation type="journal article" date="2016" name="Ticks Tick Borne Dis.">
        <title>De novo assembly and annotation of the salivary gland transcriptome of Rhipicephalus appendiculatus male and female ticks during blood feeding.</title>
        <authorList>
            <person name="de Castro M.H."/>
            <person name="de Klerk D."/>
            <person name="Pienaar R."/>
            <person name="Latif A.A."/>
            <person name="Rees D.J."/>
            <person name="Mans B.J."/>
        </authorList>
    </citation>
    <scope>NUCLEOTIDE SEQUENCE</scope>
    <source>
        <tissue evidence="2">Salivary glands</tissue>
    </source>
</reference>
<feature type="signal peptide" evidence="1">
    <location>
        <begin position="1"/>
        <end position="20"/>
    </location>
</feature>
<evidence type="ECO:0000256" key="1">
    <source>
        <dbReference type="SAM" id="SignalP"/>
    </source>
</evidence>